<protein>
    <submittedName>
        <fullName evidence="2">FAD dependent oxidoreductase</fullName>
    </submittedName>
</protein>
<dbReference type="Gene3D" id="3.50.50.60">
    <property type="entry name" value="FAD/NAD(P)-binding domain"/>
    <property type="match status" value="1"/>
</dbReference>
<evidence type="ECO:0000259" key="1">
    <source>
        <dbReference type="Pfam" id="PF01266"/>
    </source>
</evidence>
<accession>A0ABR4KVD6</accession>
<dbReference type="InterPro" id="IPR006076">
    <property type="entry name" value="FAD-dep_OxRdtase"/>
</dbReference>
<organism evidence="2 3">
    <name type="scientific">Aspergillus pseudodeflectus</name>
    <dbReference type="NCBI Taxonomy" id="176178"/>
    <lineage>
        <taxon>Eukaryota</taxon>
        <taxon>Fungi</taxon>
        <taxon>Dikarya</taxon>
        <taxon>Ascomycota</taxon>
        <taxon>Pezizomycotina</taxon>
        <taxon>Eurotiomycetes</taxon>
        <taxon>Eurotiomycetidae</taxon>
        <taxon>Eurotiales</taxon>
        <taxon>Aspergillaceae</taxon>
        <taxon>Aspergillus</taxon>
        <taxon>Aspergillus subgen. Nidulantes</taxon>
    </lineage>
</organism>
<dbReference type="InterPro" id="IPR036188">
    <property type="entry name" value="FAD/NAD-bd_sf"/>
</dbReference>
<name>A0ABR4KVD6_9EURO</name>
<keyword evidence="3" id="KW-1185">Reference proteome</keyword>
<dbReference type="PANTHER" id="PTHR13847:SF213">
    <property type="entry name" value="DEPENDENT OXIDOREDUCTASE, PUTATIVE-RELATED"/>
    <property type="match status" value="1"/>
</dbReference>
<gene>
    <name evidence="2" type="ORF">BJX68DRAFT_264098</name>
</gene>
<sequence length="488" mass="53201">MANNERNPQKESMRALLEQDPGLPRTNPTSSYWQTPLHKLSHIQSSSLPSRTEIAVIGSGITGASVTKTILENHPTAQVTVLEARTICSGATGRNGGQLAINAAETYVKTREAVGAEMAGKVVRFNLKTLQAMREVAREFSGEDFPGAQDPEVTDVTKVRAFVDAESFRGMQEGLRELEADHPDLKGIYTIIDSETCQRDHGIHGAVGAVMHSAGSVWPYRLVTNVFNALPAQYPSRLAIEMNTPVTQVTYEPSADAKHPYILHTPRGVVRAAQVAYCTNGYTGHLLPTLRGAVFPLKETMTVQELSPAISRSTPTSWAIHYKPYLDENTGTYADGLTYGMQSAKSGYYFFGGAKCAPDELISSDDTVLVDSSVQFMQESVASLFGREPSDSKIISAWSGVMCFSSDSMPLVGRLPSELTSRAGRGEWICGAYNGYGMPSAWLAGESLAFMMLGQSARDYLPEVFLMSEARLRQRLSVEKSLEFLNAD</sequence>
<dbReference type="EMBL" id="JBFXLR010000009">
    <property type="protein sequence ID" value="KAL2855749.1"/>
    <property type="molecule type" value="Genomic_DNA"/>
</dbReference>
<proteinExistence type="predicted"/>
<feature type="domain" description="FAD dependent oxidoreductase" evidence="1">
    <location>
        <begin position="54"/>
        <end position="449"/>
    </location>
</feature>
<dbReference type="GeneID" id="98160043"/>
<dbReference type="PANTHER" id="PTHR13847">
    <property type="entry name" value="SARCOSINE DEHYDROGENASE-RELATED"/>
    <property type="match status" value="1"/>
</dbReference>
<reference evidence="2 3" key="1">
    <citation type="submission" date="2024-07" db="EMBL/GenBank/DDBJ databases">
        <title>Section-level genome sequencing and comparative genomics of Aspergillus sections Usti and Cavernicolus.</title>
        <authorList>
            <consortium name="Lawrence Berkeley National Laboratory"/>
            <person name="Nybo J.L."/>
            <person name="Vesth T.C."/>
            <person name="Theobald S."/>
            <person name="Frisvad J.C."/>
            <person name="Larsen T.O."/>
            <person name="Kjaerboelling I."/>
            <person name="Rothschild-Mancinelli K."/>
            <person name="Lyhne E.K."/>
            <person name="Kogle M.E."/>
            <person name="Barry K."/>
            <person name="Clum A."/>
            <person name="Na H."/>
            <person name="Ledsgaard L."/>
            <person name="Lin J."/>
            <person name="Lipzen A."/>
            <person name="Kuo A."/>
            <person name="Riley R."/>
            <person name="Mondo S."/>
            <person name="LaButti K."/>
            <person name="Haridas S."/>
            <person name="Pangalinan J."/>
            <person name="Salamov A.A."/>
            <person name="Simmons B.A."/>
            <person name="Magnuson J.K."/>
            <person name="Chen J."/>
            <person name="Drula E."/>
            <person name="Henrissat B."/>
            <person name="Wiebenga A."/>
            <person name="Lubbers R.J."/>
            <person name="Gomes A.C."/>
            <person name="Macurrencykelacurrency M.R."/>
            <person name="Stajich J."/>
            <person name="Grigoriev I.V."/>
            <person name="Mortensen U.H."/>
            <person name="De vries R.P."/>
            <person name="Baker S.E."/>
            <person name="Andersen M.R."/>
        </authorList>
    </citation>
    <scope>NUCLEOTIDE SEQUENCE [LARGE SCALE GENOMIC DNA]</scope>
    <source>
        <strain evidence="2 3">CBS 756.74</strain>
    </source>
</reference>
<evidence type="ECO:0000313" key="3">
    <source>
        <dbReference type="Proteomes" id="UP001610444"/>
    </source>
</evidence>
<evidence type="ECO:0000313" key="2">
    <source>
        <dbReference type="EMBL" id="KAL2855749.1"/>
    </source>
</evidence>
<comment type="caution">
    <text evidence="2">The sequence shown here is derived from an EMBL/GenBank/DDBJ whole genome shotgun (WGS) entry which is preliminary data.</text>
</comment>
<dbReference type="RefSeq" id="XP_070902156.1">
    <property type="nucleotide sequence ID" value="XM_071044879.1"/>
</dbReference>
<dbReference type="Proteomes" id="UP001610444">
    <property type="component" value="Unassembled WGS sequence"/>
</dbReference>
<dbReference type="SUPFAM" id="SSF51905">
    <property type="entry name" value="FAD/NAD(P)-binding domain"/>
    <property type="match status" value="1"/>
</dbReference>
<dbReference type="Gene3D" id="3.30.9.10">
    <property type="entry name" value="D-Amino Acid Oxidase, subunit A, domain 2"/>
    <property type="match status" value="1"/>
</dbReference>
<dbReference type="Pfam" id="PF01266">
    <property type="entry name" value="DAO"/>
    <property type="match status" value="1"/>
</dbReference>